<accession>A0A0K2UL37</accession>
<proteinExistence type="predicted"/>
<protein>
    <submittedName>
        <fullName evidence="1">Uncharacterized protein</fullName>
    </submittedName>
</protein>
<sequence>MKALNISKATLCRIRNSKADEDKLKSRRPTKVKPEEIMEAFKVNPTKKISKYGKKKKVHWSTVGKNIRKIGGRSFRRIERPLLSQRQKELRLQ</sequence>
<dbReference type="EMBL" id="HACA01021005">
    <property type="protein sequence ID" value="CDW38366.1"/>
    <property type="molecule type" value="Transcribed_RNA"/>
</dbReference>
<name>A0A0K2UL37_LEPSM</name>
<organism evidence="1">
    <name type="scientific">Lepeophtheirus salmonis</name>
    <name type="common">Salmon louse</name>
    <name type="synonym">Caligus salmonis</name>
    <dbReference type="NCBI Taxonomy" id="72036"/>
    <lineage>
        <taxon>Eukaryota</taxon>
        <taxon>Metazoa</taxon>
        <taxon>Ecdysozoa</taxon>
        <taxon>Arthropoda</taxon>
        <taxon>Crustacea</taxon>
        <taxon>Multicrustacea</taxon>
        <taxon>Hexanauplia</taxon>
        <taxon>Copepoda</taxon>
        <taxon>Siphonostomatoida</taxon>
        <taxon>Caligidae</taxon>
        <taxon>Lepeophtheirus</taxon>
    </lineage>
</organism>
<reference evidence="1" key="1">
    <citation type="submission" date="2014-05" db="EMBL/GenBank/DDBJ databases">
        <authorList>
            <person name="Chronopoulou M."/>
        </authorList>
    </citation>
    <scope>NUCLEOTIDE SEQUENCE</scope>
    <source>
        <tissue evidence="1">Whole organism</tissue>
    </source>
</reference>
<evidence type="ECO:0000313" key="1">
    <source>
        <dbReference type="EMBL" id="CDW38366.1"/>
    </source>
</evidence>
<dbReference type="AlphaFoldDB" id="A0A0K2UL37"/>